<evidence type="ECO:0000256" key="1">
    <source>
        <dbReference type="ARBA" id="ARBA00022679"/>
    </source>
</evidence>
<dbReference type="PANTHER" id="PTHR31625">
    <property type="match status" value="1"/>
</dbReference>
<dbReference type="EMBL" id="CAKOAT010322932">
    <property type="protein sequence ID" value="CAH8362045.1"/>
    <property type="molecule type" value="Genomic_DNA"/>
</dbReference>
<reference evidence="3 4" key="1">
    <citation type="submission" date="2022-03" db="EMBL/GenBank/DDBJ databases">
        <authorList>
            <person name="Macdonald S."/>
            <person name="Ahmed S."/>
            <person name="Newling K."/>
        </authorList>
    </citation>
    <scope>NUCLEOTIDE SEQUENCE [LARGE SCALE GENOMIC DNA]</scope>
</reference>
<gene>
    <name evidence="3" type="ORF">ERUC_LOCUS27801</name>
</gene>
<dbReference type="Gene3D" id="3.30.559.10">
    <property type="entry name" value="Chloramphenicol acetyltransferase-like domain"/>
    <property type="match status" value="1"/>
</dbReference>
<dbReference type="Pfam" id="PF02458">
    <property type="entry name" value="Transferase"/>
    <property type="match status" value="1"/>
</dbReference>
<accession>A0ABC8KS05</accession>
<dbReference type="InterPro" id="IPR023213">
    <property type="entry name" value="CAT-like_dom_sf"/>
</dbReference>
<protein>
    <submittedName>
        <fullName evidence="3">Uncharacterized protein</fullName>
    </submittedName>
</protein>
<evidence type="ECO:0000313" key="4">
    <source>
        <dbReference type="Proteomes" id="UP001642260"/>
    </source>
</evidence>
<keyword evidence="2" id="KW-0012">Acyltransferase</keyword>
<dbReference type="InterPro" id="IPR051504">
    <property type="entry name" value="Plant_metabolite_acyltrans"/>
</dbReference>
<organism evidence="3 4">
    <name type="scientific">Eruca vesicaria subsp. sativa</name>
    <name type="common">Garden rocket</name>
    <name type="synonym">Eruca sativa</name>
    <dbReference type="NCBI Taxonomy" id="29727"/>
    <lineage>
        <taxon>Eukaryota</taxon>
        <taxon>Viridiplantae</taxon>
        <taxon>Streptophyta</taxon>
        <taxon>Embryophyta</taxon>
        <taxon>Tracheophyta</taxon>
        <taxon>Spermatophyta</taxon>
        <taxon>Magnoliopsida</taxon>
        <taxon>eudicotyledons</taxon>
        <taxon>Gunneridae</taxon>
        <taxon>Pentapetalae</taxon>
        <taxon>rosids</taxon>
        <taxon>malvids</taxon>
        <taxon>Brassicales</taxon>
        <taxon>Brassicaceae</taxon>
        <taxon>Brassiceae</taxon>
        <taxon>Eruca</taxon>
    </lineage>
</organism>
<dbReference type="AlphaFoldDB" id="A0ABC8KS05"/>
<keyword evidence="1" id="KW-0808">Transferase</keyword>
<proteinExistence type="predicted"/>
<sequence length="216" mass="24008">MFIKSWAHICKLNEPLTGTLPEELTPVINRTVIDLHVADLESKMLELNEPRTLELPPVTKTGSGLVRLTLELTREHIDKLKERAESEVTRLLSTFVVASAYLWSCLVKARGGDADRPVAFMYAADFRNRLNRPVPDNYFGNCVFPIGCFGYEAKMLMGEDGFVNAVKILTDSVRDLGSRGIETVCELYVDGIKNLKPGTQIDSVSIRGGFWVGETG</sequence>
<dbReference type="SUPFAM" id="SSF52777">
    <property type="entry name" value="CoA-dependent acyltransferases"/>
    <property type="match status" value="1"/>
</dbReference>
<dbReference type="GO" id="GO:0016747">
    <property type="term" value="F:acyltransferase activity, transferring groups other than amino-acyl groups"/>
    <property type="evidence" value="ECO:0007669"/>
    <property type="project" value="UniProtKB-ARBA"/>
</dbReference>
<evidence type="ECO:0000256" key="2">
    <source>
        <dbReference type="ARBA" id="ARBA00023315"/>
    </source>
</evidence>
<keyword evidence="4" id="KW-1185">Reference proteome</keyword>
<dbReference type="Proteomes" id="UP001642260">
    <property type="component" value="Unassembled WGS sequence"/>
</dbReference>
<comment type="caution">
    <text evidence="3">The sequence shown here is derived from an EMBL/GenBank/DDBJ whole genome shotgun (WGS) entry which is preliminary data.</text>
</comment>
<evidence type="ECO:0000313" key="3">
    <source>
        <dbReference type="EMBL" id="CAH8362045.1"/>
    </source>
</evidence>
<name>A0ABC8KS05_ERUVS</name>